<keyword evidence="11" id="KW-1185">Reference proteome</keyword>
<keyword evidence="3" id="KW-0808">Transferase</keyword>
<keyword evidence="4" id="KW-0548">Nucleotidyltransferase</keyword>
<proteinExistence type="inferred from homology"/>
<evidence type="ECO:0000256" key="7">
    <source>
        <dbReference type="ARBA" id="ARBA00023125"/>
    </source>
</evidence>
<comment type="caution">
    <text evidence="10">The sequence shown here is derived from an EMBL/GenBank/DDBJ whole genome shotgun (WGS) entry which is preliminary data.</text>
</comment>
<dbReference type="PANTHER" id="PTHR33568:SF3">
    <property type="entry name" value="DNA-DIRECTED DNA POLYMERASE"/>
    <property type="match status" value="1"/>
</dbReference>
<feature type="domain" description="DNA-directed DNA polymerase family B mitochondria/virus" evidence="9">
    <location>
        <begin position="102"/>
        <end position="282"/>
    </location>
</feature>
<comment type="similarity">
    <text evidence="1">Belongs to the DNA polymerase type-B family.</text>
</comment>
<dbReference type="AlphaFoldDB" id="A0AAE1LJV3"/>
<dbReference type="Gene3D" id="3.30.420.10">
    <property type="entry name" value="Ribonuclease H-like superfamily/Ribonuclease H"/>
    <property type="match status" value="1"/>
</dbReference>
<protein>
    <recommendedName>
        <fullName evidence="2">DNA-directed DNA polymerase</fullName>
        <ecNumber evidence="2">2.7.7.7</ecNumber>
    </recommendedName>
</protein>
<dbReference type="Pfam" id="PF03175">
    <property type="entry name" value="DNA_pol_B_2"/>
    <property type="match status" value="2"/>
</dbReference>
<dbReference type="GO" id="GO:0003887">
    <property type="term" value="F:DNA-directed DNA polymerase activity"/>
    <property type="evidence" value="ECO:0007669"/>
    <property type="project" value="UniProtKB-KW"/>
</dbReference>
<dbReference type="InterPro" id="IPR036397">
    <property type="entry name" value="RNaseH_sf"/>
</dbReference>
<dbReference type="GO" id="GO:0042575">
    <property type="term" value="C:DNA polymerase complex"/>
    <property type="evidence" value="ECO:0007669"/>
    <property type="project" value="UniProtKB-ARBA"/>
</dbReference>
<dbReference type="InterPro" id="IPR043502">
    <property type="entry name" value="DNA/RNA_pol_sf"/>
</dbReference>
<dbReference type="InterPro" id="IPR004868">
    <property type="entry name" value="DNA-dir_DNA_pol_B_mt/vir"/>
</dbReference>
<reference evidence="10" key="1">
    <citation type="submission" date="2021-07" db="EMBL/GenBank/DDBJ databases">
        <authorList>
            <person name="Catto M.A."/>
            <person name="Jacobson A."/>
            <person name="Kennedy G."/>
            <person name="Labadie P."/>
            <person name="Hunt B.G."/>
            <person name="Srinivasan R."/>
        </authorList>
    </citation>
    <scope>NUCLEOTIDE SEQUENCE</scope>
    <source>
        <strain evidence="10">PL_HMW_Pooled</strain>
        <tissue evidence="10">Head</tissue>
    </source>
</reference>
<evidence type="ECO:0000256" key="4">
    <source>
        <dbReference type="ARBA" id="ARBA00022695"/>
    </source>
</evidence>
<dbReference type="PANTHER" id="PTHR33568">
    <property type="entry name" value="DNA POLYMERASE"/>
    <property type="match status" value="1"/>
</dbReference>
<comment type="catalytic activity">
    <reaction evidence="8">
        <text>DNA(n) + a 2'-deoxyribonucleoside 5'-triphosphate = DNA(n+1) + diphosphate</text>
        <dbReference type="Rhea" id="RHEA:22508"/>
        <dbReference type="Rhea" id="RHEA-COMP:17339"/>
        <dbReference type="Rhea" id="RHEA-COMP:17340"/>
        <dbReference type="ChEBI" id="CHEBI:33019"/>
        <dbReference type="ChEBI" id="CHEBI:61560"/>
        <dbReference type="ChEBI" id="CHEBI:173112"/>
        <dbReference type="EC" id="2.7.7.7"/>
    </reaction>
</comment>
<dbReference type="InterPro" id="IPR023211">
    <property type="entry name" value="DNA_pol_palm_dom_sf"/>
</dbReference>
<feature type="domain" description="DNA-directed DNA polymerase family B mitochondria/virus" evidence="9">
    <location>
        <begin position="426"/>
        <end position="522"/>
    </location>
</feature>
<evidence type="ECO:0000256" key="6">
    <source>
        <dbReference type="ARBA" id="ARBA00022932"/>
    </source>
</evidence>
<reference evidence="10" key="2">
    <citation type="journal article" date="2023" name="BMC Genomics">
        <title>Pest status, molecular evolution, and epigenetic factors derived from the genome assembly of Frankliniella fusca, a thysanopteran phytovirus vector.</title>
        <authorList>
            <person name="Catto M.A."/>
            <person name="Labadie P.E."/>
            <person name="Jacobson A.L."/>
            <person name="Kennedy G.G."/>
            <person name="Srinivasan R."/>
            <person name="Hunt B.G."/>
        </authorList>
    </citation>
    <scope>NUCLEOTIDE SEQUENCE</scope>
    <source>
        <strain evidence="10">PL_HMW_Pooled</strain>
    </source>
</reference>
<evidence type="ECO:0000256" key="8">
    <source>
        <dbReference type="ARBA" id="ARBA00049244"/>
    </source>
</evidence>
<keyword evidence="7" id="KW-0238">DNA-binding</keyword>
<dbReference type="Gene3D" id="3.90.1600.10">
    <property type="entry name" value="Palm domain of DNA polymerase"/>
    <property type="match status" value="1"/>
</dbReference>
<evidence type="ECO:0000256" key="2">
    <source>
        <dbReference type="ARBA" id="ARBA00012417"/>
    </source>
</evidence>
<dbReference type="EMBL" id="JAHWGI010001069">
    <property type="protein sequence ID" value="KAK3922160.1"/>
    <property type="molecule type" value="Genomic_DNA"/>
</dbReference>
<evidence type="ECO:0000313" key="11">
    <source>
        <dbReference type="Proteomes" id="UP001219518"/>
    </source>
</evidence>
<dbReference type="InterPro" id="IPR012337">
    <property type="entry name" value="RNaseH-like_sf"/>
</dbReference>
<sequence length="911" mass="104467">MTSWQEREKKEKWKYITVYYDFECTQNDSLEGRDNIFEHKPNLVVTQAVCDKCKHIEGNDFFCVDCKSRQHIFHNLDNPDANVVGQFLDYLQSFPAKTEVLLVGHNAKAYDAVFILREMINRNLKPEPILQGAKIISMSLGNLKFIDSLMFLPMPLSAMPKSFGLKELKKGYFPFLANNPQYYTYEGPLLDKEFYCISTMKSKAASDFNDWYRTQTERNYVFNFRKELIDYCISDVTILRQACASFRSIFSQKAGFDPMFNCISLSSACMCAFRRNFLPPQKIGIVPAGGYHGRGKQSFIALQWLDYMSHKLGEKIKTIYTDREVKVLGRPVDGYAEITLADGTRERRIYQFHGDYWHQCPKHYPVTERDSENRFERTQRLTALFKREGFVVIEKWECEFREEMVNDPEVKAYFQAHPTTRVTPLNLRDALYGGRTSAMRSYYKADLEKGEKIKMVDVISEYPSVNLRGEYPYGHPSIYLEGDPDMPPAEQWNGVIKATVLPPQDLSVPVLPYKCGGKLMFPLCRTCAEEESPHLCNHFDPKQRILTGTWCAPEIRYAILKKSYTLLTTHEIYQYPGTMRYDPDSGTDGLLSAYVRCFMALKIQASGWPEDCDTDEKREAYIADVLKHDGIRIDPDKVEKNSALRVLSKLMNNAFWGKFGERTLRPKTTFVYDYAELMRLVTDPAVEVQSLLPLGENCLQVAYTPIKDSESSLPTSSLLHAAFTTCHGRMKLYEYLDIVQTRALYCDTDSVSYISRPGEPELPLGTHLGDLSDQIAEDYGPNSFITEFVAGGPKNYSFRVAVGGDTKNSRVSIKVRGISITKSCHELVTFDNLKAMVLKGVEKKLIPVPHQIVRLPKWRIVTRNTSKTWRAKNTKRRRVDNETTVPHGFNPWGGEAIEDQEVLEALDLLQT</sequence>
<dbReference type="SUPFAM" id="SSF56672">
    <property type="entry name" value="DNA/RNA polymerases"/>
    <property type="match status" value="1"/>
</dbReference>
<keyword evidence="6" id="KW-0239">DNA-directed DNA polymerase</keyword>
<evidence type="ECO:0000256" key="5">
    <source>
        <dbReference type="ARBA" id="ARBA00022705"/>
    </source>
</evidence>
<evidence type="ECO:0000256" key="3">
    <source>
        <dbReference type="ARBA" id="ARBA00022679"/>
    </source>
</evidence>
<evidence type="ECO:0000313" key="10">
    <source>
        <dbReference type="EMBL" id="KAK3922160.1"/>
    </source>
</evidence>
<dbReference type="GO" id="GO:0003677">
    <property type="term" value="F:DNA binding"/>
    <property type="evidence" value="ECO:0007669"/>
    <property type="project" value="UniProtKB-KW"/>
</dbReference>
<keyword evidence="5" id="KW-0235">DNA replication</keyword>
<accession>A0AAE1LJV3</accession>
<name>A0AAE1LJV3_9NEOP</name>
<evidence type="ECO:0000259" key="9">
    <source>
        <dbReference type="Pfam" id="PF03175"/>
    </source>
</evidence>
<dbReference type="GO" id="GO:0006260">
    <property type="term" value="P:DNA replication"/>
    <property type="evidence" value="ECO:0007669"/>
    <property type="project" value="UniProtKB-KW"/>
</dbReference>
<dbReference type="Proteomes" id="UP001219518">
    <property type="component" value="Unassembled WGS sequence"/>
</dbReference>
<evidence type="ECO:0000256" key="1">
    <source>
        <dbReference type="ARBA" id="ARBA00005755"/>
    </source>
</evidence>
<dbReference type="SUPFAM" id="SSF53098">
    <property type="entry name" value="Ribonuclease H-like"/>
    <property type="match status" value="1"/>
</dbReference>
<gene>
    <name evidence="10" type="ORF">KUF71_011655</name>
</gene>
<dbReference type="Gene3D" id="3.40.960.10">
    <property type="entry name" value="VSR Endonuclease"/>
    <property type="match status" value="1"/>
</dbReference>
<dbReference type="EC" id="2.7.7.7" evidence="2"/>
<organism evidence="10 11">
    <name type="scientific">Frankliniella fusca</name>
    <dbReference type="NCBI Taxonomy" id="407009"/>
    <lineage>
        <taxon>Eukaryota</taxon>
        <taxon>Metazoa</taxon>
        <taxon>Ecdysozoa</taxon>
        <taxon>Arthropoda</taxon>
        <taxon>Hexapoda</taxon>
        <taxon>Insecta</taxon>
        <taxon>Pterygota</taxon>
        <taxon>Neoptera</taxon>
        <taxon>Paraneoptera</taxon>
        <taxon>Thysanoptera</taxon>
        <taxon>Terebrantia</taxon>
        <taxon>Thripoidea</taxon>
        <taxon>Thripidae</taxon>
        <taxon>Frankliniella</taxon>
    </lineage>
</organism>
<dbReference type="GO" id="GO:0000166">
    <property type="term" value="F:nucleotide binding"/>
    <property type="evidence" value="ECO:0007669"/>
    <property type="project" value="InterPro"/>
</dbReference>